<accession>A0A5B8JA52</accession>
<sequence>MRKYFLDFRVSKNYISWTVLEDCETKQKTVRVSEKLIPVNSSDITKMFDSIKKYLNNLPLNKNVITNVIFNDDVLSNLEIKLIETHYLQECFSADKSVKDELSLQLSKHFHSSEYIPVTITSYRYLAYQKVSVKEYLQFPLNKQFSKLISKNSAFVTTDIETLNNIQRLFEYNFDKVNYFIKTQSLANYYKEFDGFNLLLDTEDSYSSLSLIYNGAVIKYKRLSVGMDKIYEMINQNSRLTKSNTDIQNIIRYLTKSKNINILDDGVVSIKKMLDEFAVCYIKLISEFLNCDELKDQKINMLALSGVLANIIEANLNPSTFNLNKVHNLYRDNSESIFLNNDIAILQSNLMTKLDEEDQNKTVNTITNRINNEINPRKSFLNKIWYAITK</sequence>
<organism evidence="1 2">
    <name type="scientific">Mycoplasma anserisalpingitidis</name>
    <dbReference type="NCBI Taxonomy" id="519450"/>
    <lineage>
        <taxon>Bacteria</taxon>
        <taxon>Bacillati</taxon>
        <taxon>Mycoplasmatota</taxon>
        <taxon>Mollicutes</taxon>
        <taxon>Mycoplasmataceae</taxon>
        <taxon>Mycoplasma</taxon>
    </lineage>
</organism>
<evidence type="ECO:0000313" key="1">
    <source>
        <dbReference type="EMBL" id="QDY88166.1"/>
    </source>
</evidence>
<evidence type="ECO:0000313" key="2">
    <source>
        <dbReference type="Proteomes" id="UP000317512"/>
    </source>
</evidence>
<dbReference type="OrthoDB" id="399980at2"/>
<gene>
    <name evidence="1" type="ORF">FOY43_00605</name>
</gene>
<reference evidence="2" key="1">
    <citation type="submission" date="2019-07" db="EMBL/GenBank/DDBJ databases">
        <title>Complete genome sequences of three Mycoplasma sp. 1220 strains.</title>
        <authorList>
            <person name="Grozner D."/>
            <person name="Forro B."/>
            <person name="Kovacs A.B."/>
            <person name="Marton S."/>
            <person name="Banyai K."/>
            <person name="Kreizinger Z."/>
            <person name="Sulyok K.M."/>
            <person name="Gyuranecz M."/>
        </authorList>
    </citation>
    <scope>NUCLEOTIDE SEQUENCE [LARGE SCALE GENOMIC DNA]</scope>
    <source>
        <strain evidence="2">MYCAV93</strain>
    </source>
</reference>
<dbReference type="NCBIfam" id="NF045943">
    <property type="entry name" value="MAG3720_fam"/>
    <property type="match status" value="1"/>
</dbReference>
<evidence type="ECO:0008006" key="3">
    <source>
        <dbReference type="Google" id="ProtNLM"/>
    </source>
</evidence>
<dbReference type="RefSeq" id="WP_146308578.1">
    <property type="nucleotide sequence ID" value="NZ_CP041663.1"/>
</dbReference>
<dbReference type="AlphaFoldDB" id="A0A5B8JA52"/>
<proteinExistence type="predicted"/>
<dbReference type="EMBL" id="CP041663">
    <property type="protein sequence ID" value="QDY88166.1"/>
    <property type="molecule type" value="Genomic_DNA"/>
</dbReference>
<dbReference type="Proteomes" id="UP000317512">
    <property type="component" value="Chromosome"/>
</dbReference>
<protein>
    <recommendedName>
        <fullName evidence="3">SHS2 domain-containing protein</fullName>
    </recommendedName>
</protein>
<name>A0A5B8JA52_9MOLU</name>